<evidence type="ECO:0000313" key="5">
    <source>
        <dbReference type="EMBL" id="OAD75025.1"/>
    </source>
</evidence>
<protein>
    <recommendedName>
        <fullName evidence="4">Large ribosomal subunit protein bL34m</fullName>
    </recommendedName>
</protein>
<dbReference type="NCBIfam" id="TIGR01030">
    <property type="entry name" value="rpmH_bact"/>
    <property type="match status" value="1"/>
</dbReference>
<dbReference type="Proteomes" id="UP000077315">
    <property type="component" value="Unassembled WGS sequence"/>
</dbReference>
<evidence type="ECO:0000256" key="1">
    <source>
        <dbReference type="ARBA" id="ARBA00010111"/>
    </source>
</evidence>
<dbReference type="GO" id="GO:0003735">
    <property type="term" value="F:structural constituent of ribosome"/>
    <property type="evidence" value="ECO:0007669"/>
    <property type="project" value="InterPro"/>
</dbReference>
<dbReference type="FunCoup" id="A0A162XI25">
    <property type="interactions" value="202"/>
</dbReference>
<comment type="similarity">
    <text evidence="1">Belongs to the bacterial ribosomal protein bL34 family.</text>
</comment>
<keyword evidence="3" id="KW-0687">Ribonucleoprotein</keyword>
<dbReference type="PANTHER" id="PTHR14503:SF4">
    <property type="entry name" value="LARGE RIBOSOMAL SUBUNIT PROTEIN BL34M"/>
    <property type="match status" value="1"/>
</dbReference>
<evidence type="ECO:0000256" key="4">
    <source>
        <dbReference type="ARBA" id="ARBA00035274"/>
    </source>
</evidence>
<keyword evidence="2" id="KW-0689">Ribosomal protein</keyword>
<dbReference type="FunFam" id="1.10.287.3980:FF:000001">
    <property type="entry name" value="Mitochondrial ribosomal protein L34"/>
    <property type="match status" value="1"/>
</dbReference>
<organism evidence="5 6">
    <name type="scientific">Phycomyces blakesleeanus (strain ATCC 8743b / DSM 1359 / FGSC 10004 / NBRC 33097 / NRRL 1555)</name>
    <dbReference type="NCBI Taxonomy" id="763407"/>
    <lineage>
        <taxon>Eukaryota</taxon>
        <taxon>Fungi</taxon>
        <taxon>Fungi incertae sedis</taxon>
        <taxon>Mucoromycota</taxon>
        <taxon>Mucoromycotina</taxon>
        <taxon>Mucoromycetes</taxon>
        <taxon>Mucorales</taxon>
        <taxon>Phycomycetaceae</taxon>
        <taxon>Phycomyces</taxon>
    </lineage>
</organism>
<dbReference type="InterPro" id="IPR000271">
    <property type="entry name" value="Ribosomal_bL34"/>
</dbReference>
<dbReference type="GO" id="GO:0005762">
    <property type="term" value="C:mitochondrial large ribosomal subunit"/>
    <property type="evidence" value="ECO:0007669"/>
    <property type="project" value="TreeGrafter"/>
</dbReference>
<proteinExistence type="inferred from homology"/>
<gene>
    <name evidence="5" type="ORF">PHYBLDRAFT_144378</name>
</gene>
<dbReference type="VEuPathDB" id="FungiDB:PHYBLDRAFT_144378"/>
<dbReference type="EMBL" id="KV440978">
    <property type="protein sequence ID" value="OAD75025.1"/>
    <property type="molecule type" value="Genomic_DNA"/>
</dbReference>
<dbReference type="STRING" id="763407.A0A162XI25"/>
<dbReference type="InParanoid" id="A0A162XI25"/>
<dbReference type="OrthoDB" id="431691at2759"/>
<accession>A0A162XI25</accession>
<reference evidence="6" key="1">
    <citation type="submission" date="2015-06" db="EMBL/GenBank/DDBJ databases">
        <title>Expansion of signal transduction pathways in fungi by whole-genome duplication.</title>
        <authorList>
            <consortium name="DOE Joint Genome Institute"/>
            <person name="Corrochano L.M."/>
            <person name="Kuo A."/>
            <person name="Marcet-Houben M."/>
            <person name="Polaino S."/>
            <person name="Salamov A."/>
            <person name="Villalobos J.M."/>
            <person name="Alvarez M.I."/>
            <person name="Avalos J."/>
            <person name="Benito E.P."/>
            <person name="Benoit I."/>
            <person name="Burger G."/>
            <person name="Camino L.P."/>
            <person name="Canovas D."/>
            <person name="Cerda-Olmedo E."/>
            <person name="Cheng J.-F."/>
            <person name="Dominguez A."/>
            <person name="Elias M."/>
            <person name="Eslava A.P."/>
            <person name="Glaser F."/>
            <person name="Grimwood J."/>
            <person name="Gutierrez G."/>
            <person name="Heitman J."/>
            <person name="Henrissat B."/>
            <person name="Iturriaga E.A."/>
            <person name="Lang B.F."/>
            <person name="Lavin J.L."/>
            <person name="Lee S."/>
            <person name="Li W."/>
            <person name="Lindquist E."/>
            <person name="Lopez-Garcia S."/>
            <person name="Luque E.M."/>
            <person name="Marcos A.T."/>
            <person name="Martin J."/>
            <person name="McCluskey K."/>
            <person name="Medina H.R."/>
            <person name="Miralles-Duran A."/>
            <person name="Miyazaki A."/>
            <person name="Munoz-Torres E."/>
            <person name="Oguiza J.A."/>
            <person name="Ohm R."/>
            <person name="Olmedo M."/>
            <person name="Orejas M."/>
            <person name="Ortiz-Castellanos L."/>
            <person name="Pisabarro A.G."/>
            <person name="Rodriguez-Romero J."/>
            <person name="Ruiz-Herrera J."/>
            <person name="Ruiz-Vazquez R."/>
            <person name="Sanz C."/>
            <person name="Schackwitz W."/>
            <person name="Schmutz J."/>
            <person name="Shahriari M."/>
            <person name="Shelest E."/>
            <person name="Silva-Franco F."/>
            <person name="Soanes D."/>
            <person name="Syed K."/>
            <person name="Tagua V.G."/>
            <person name="Talbot N.J."/>
            <person name="Thon M."/>
            <person name="De vries R.P."/>
            <person name="Wiebenga A."/>
            <person name="Yadav J.S."/>
            <person name="Braun E.L."/>
            <person name="Baker S."/>
            <person name="Garre V."/>
            <person name="Horwitz B."/>
            <person name="Torres-Martinez S."/>
            <person name="Idnurm A."/>
            <person name="Herrera-Estrella A."/>
            <person name="Gabaldon T."/>
            <person name="Grigoriev I.V."/>
        </authorList>
    </citation>
    <scope>NUCLEOTIDE SEQUENCE [LARGE SCALE GENOMIC DNA]</scope>
    <source>
        <strain evidence="6">NRRL 1555(-)</strain>
    </source>
</reference>
<dbReference type="Gene3D" id="1.10.287.3980">
    <property type="match status" value="1"/>
</dbReference>
<sequence>MSMLRQLWSSAVSRLVPSTTNITQNTTISRFTAARPSMLGANTGSFLSSSFGLPRSPFAASPFAATQMRFVTYGNTYQPSNLVRKRRHGFLSRVATKNGRRVLARRRLKGRKFLTH</sequence>
<keyword evidence="6" id="KW-1185">Reference proteome</keyword>
<dbReference type="GeneID" id="28992111"/>
<name>A0A162XI25_PHYB8</name>
<dbReference type="HAMAP" id="MF_00391">
    <property type="entry name" value="Ribosomal_bL34"/>
    <property type="match status" value="1"/>
</dbReference>
<evidence type="ECO:0000256" key="2">
    <source>
        <dbReference type="ARBA" id="ARBA00022980"/>
    </source>
</evidence>
<dbReference type="GO" id="GO:0006412">
    <property type="term" value="P:translation"/>
    <property type="evidence" value="ECO:0007669"/>
    <property type="project" value="InterPro"/>
</dbReference>
<dbReference type="AlphaFoldDB" id="A0A162XI25"/>
<evidence type="ECO:0000313" key="6">
    <source>
        <dbReference type="Proteomes" id="UP000077315"/>
    </source>
</evidence>
<dbReference type="Pfam" id="PF00468">
    <property type="entry name" value="Ribosomal_L34"/>
    <property type="match status" value="1"/>
</dbReference>
<dbReference type="PANTHER" id="PTHR14503">
    <property type="entry name" value="MITOCHONDRIAL RIBOSOMAL PROTEIN 34 FAMILY MEMBER"/>
    <property type="match status" value="1"/>
</dbReference>
<evidence type="ECO:0000256" key="3">
    <source>
        <dbReference type="ARBA" id="ARBA00023274"/>
    </source>
</evidence>
<dbReference type="RefSeq" id="XP_018293065.1">
    <property type="nucleotide sequence ID" value="XM_018431205.1"/>
</dbReference>